<evidence type="ECO:0000256" key="5">
    <source>
        <dbReference type="ARBA" id="ARBA00022729"/>
    </source>
</evidence>
<comment type="caution">
    <text evidence="10">The sequence shown here is derived from an EMBL/GenBank/DDBJ whole genome shotgun (WGS) entry which is preliminary data.</text>
</comment>
<dbReference type="PANTHER" id="PTHR43037:SF1">
    <property type="entry name" value="BLL1128 PROTEIN"/>
    <property type="match status" value="1"/>
</dbReference>
<dbReference type="InterPro" id="IPR006311">
    <property type="entry name" value="TAT_signal"/>
</dbReference>
<dbReference type="Gene3D" id="3.40.50.1820">
    <property type="entry name" value="alpha/beta hydrolase"/>
    <property type="match status" value="1"/>
</dbReference>
<feature type="region of interest" description="Disordered" evidence="8">
    <location>
        <begin position="38"/>
        <end position="59"/>
    </location>
</feature>
<protein>
    <recommendedName>
        <fullName evidence="6">Acyl-CoA:diacylglycerol acyltransferase</fullName>
        <ecNumber evidence="3">2.3.1.122</ecNumber>
        <ecNumber evidence="4">2.3.1.20</ecNumber>
    </recommendedName>
</protein>
<dbReference type="EC" id="2.3.1.20" evidence="4"/>
<evidence type="ECO:0000256" key="8">
    <source>
        <dbReference type="SAM" id="MobiDB-lite"/>
    </source>
</evidence>
<dbReference type="PROSITE" id="PS51318">
    <property type="entry name" value="TAT"/>
    <property type="match status" value="1"/>
</dbReference>
<dbReference type="AlphaFoldDB" id="A0A0D6Q736"/>
<dbReference type="Pfam" id="PF00756">
    <property type="entry name" value="Esterase"/>
    <property type="match status" value="1"/>
</dbReference>
<dbReference type="Pfam" id="PF18435">
    <property type="entry name" value="EstA_Ig_like"/>
    <property type="match status" value="1"/>
</dbReference>
<accession>A0A0D6Q736</accession>
<name>A0A0D6Q736_KOMXY</name>
<comment type="similarity">
    <text evidence="2">Belongs to the mycobacterial A85 antigen family.</text>
</comment>
<comment type="catalytic activity">
    <reaction evidence="1">
        <text>2 alpha,alpha'-trehalose 6-mycolate = alpha,alpha'-trehalose 6,6'-bismycolate + alpha,alpha-trehalose</text>
        <dbReference type="Rhea" id="RHEA:23472"/>
        <dbReference type="ChEBI" id="CHEBI:16551"/>
        <dbReference type="ChEBI" id="CHEBI:18195"/>
        <dbReference type="ChEBI" id="CHEBI:18234"/>
        <dbReference type="EC" id="2.3.1.122"/>
    </reaction>
</comment>
<evidence type="ECO:0000256" key="3">
    <source>
        <dbReference type="ARBA" id="ARBA00012820"/>
    </source>
</evidence>
<evidence type="ECO:0000256" key="2">
    <source>
        <dbReference type="ARBA" id="ARBA00005874"/>
    </source>
</evidence>
<sequence>MADVSRRNFVTVGAVLASAASTIGLGMQQAHAAGGGHGFMAASSAGPDGDDGPGPHKKKTPGLQGICALCEVTGGGEKVYGIAVEYDVAIDPASLTPDTYATAVFPAATGFFPGMPDEPDKNDTTATARPRAVAAIYTNAGPALRPDGKSVPGRYVIAEFHHDPDLSLPTTDSDRVSLKQNRAVRTTAGAVYAASTTVWTNADRRGNRVAIRGVDAWEQNHWWWDDTRSTWLEYSIYLPKSFLAEGGENRAYPLILAVTHSGTSPDGTCAQTLTEQCIASIWSLPEVQDRRECVVITPRYERTTMNDYWEHTSDVENTYRLVESLLGNTWNFGNPNLADRCDKVLKIDPKRVYCTGWSMGAMTSLWLMARHPQTFAAGLIIAGQQRPSDLLPLASQKVLIITGSKDDKATPWNEKCVPVWEKAGAKVVRPRQYLDPTMIFPVESQQKLTDQINGYLSANANITFLTFEGVDHMGSARKFFHINAARDWLLDQVKA</sequence>
<dbReference type="EC" id="2.3.1.122" evidence="3"/>
<evidence type="ECO:0000313" key="11">
    <source>
        <dbReference type="Proteomes" id="UP000032683"/>
    </source>
</evidence>
<comment type="catalytic activity">
    <reaction evidence="7">
        <text>an acyl-CoA + a 1,2-diacyl-sn-glycerol = a triacyl-sn-glycerol + CoA</text>
        <dbReference type="Rhea" id="RHEA:10868"/>
        <dbReference type="ChEBI" id="CHEBI:17815"/>
        <dbReference type="ChEBI" id="CHEBI:57287"/>
        <dbReference type="ChEBI" id="CHEBI:58342"/>
        <dbReference type="ChEBI" id="CHEBI:64615"/>
        <dbReference type="EC" id="2.3.1.20"/>
    </reaction>
</comment>
<proteinExistence type="inferred from homology"/>
<dbReference type="GO" id="GO:0050348">
    <property type="term" value="F:trehalose O-mycolyltransferase activity"/>
    <property type="evidence" value="ECO:0007669"/>
    <property type="project" value="UniProtKB-EC"/>
</dbReference>
<evidence type="ECO:0000256" key="6">
    <source>
        <dbReference type="ARBA" id="ARBA00032572"/>
    </source>
</evidence>
<reference evidence="10 11" key="1">
    <citation type="submission" date="2012-11" db="EMBL/GenBank/DDBJ databases">
        <title>Whole genome sequence of Gluconacetobacter xylinus NBRC 13693.</title>
        <authorList>
            <person name="Azuma Y."/>
            <person name="Higashiura N."/>
            <person name="Hirakawa H."/>
            <person name="Matsushita K."/>
        </authorList>
    </citation>
    <scope>NUCLEOTIDE SEQUENCE [LARGE SCALE GENOMIC DNA]</scope>
    <source>
        <strain evidence="10 11">NBRC 13693</strain>
    </source>
</reference>
<dbReference type="PANTHER" id="PTHR43037">
    <property type="entry name" value="UNNAMED PRODUCT-RELATED"/>
    <property type="match status" value="1"/>
</dbReference>
<dbReference type="EMBL" id="BANJ01000020">
    <property type="protein sequence ID" value="GAN99347.1"/>
    <property type="molecule type" value="Genomic_DNA"/>
</dbReference>
<organism evidence="10 11">
    <name type="scientific">Komagataeibacter xylinus NBRC 13693</name>
    <dbReference type="NCBI Taxonomy" id="1234668"/>
    <lineage>
        <taxon>Bacteria</taxon>
        <taxon>Pseudomonadati</taxon>
        <taxon>Pseudomonadota</taxon>
        <taxon>Alphaproteobacteria</taxon>
        <taxon>Acetobacterales</taxon>
        <taxon>Acetobacteraceae</taxon>
        <taxon>Komagataeibacter</taxon>
    </lineage>
</organism>
<dbReference type="InterPro" id="IPR000801">
    <property type="entry name" value="Esterase-like"/>
</dbReference>
<evidence type="ECO:0000256" key="4">
    <source>
        <dbReference type="ARBA" id="ARBA00013244"/>
    </source>
</evidence>
<dbReference type="SUPFAM" id="SSF53474">
    <property type="entry name" value="alpha/beta-Hydrolases"/>
    <property type="match status" value="1"/>
</dbReference>
<dbReference type="Gene3D" id="2.60.40.2180">
    <property type="match status" value="1"/>
</dbReference>
<keyword evidence="5" id="KW-0732">Signal</keyword>
<evidence type="ECO:0000313" key="10">
    <source>
        <dbReference type="EMBL" id="GAN99347.1"/>
    </source>
</evidence>
<feature type="domain" description="Esterase Ig-like N-terminal" evidence="9">
    <location>
        <begin position="66"/>
        <end position="192"/>
    </location>
</feature>
<dbReference type="InterPro" id="IPR029058">
    <property type="entry name" value="AB_hydrolase_fold"/>
</dbReference>
<evidence type="ECO:0000256" key="1">
    <source>
        <dbReference type="ARBA" id="ARBA00000697"/>
    </source>
</evidence>
<evidence type="ECO:0000259" key="9">
    <source>
        <dbReference type="Pfam" id="PF18435"/>
    </source>
</evidence>
<dbReference type="InterPro" id="IPR050955">
    <property type="entry name" value="Plant_Biomass_Hydrol_Est"/>
</dbReference>
<dbReference type="InterPro" id="IPR041172">
    <property type="entry name" value="EstA_Ig-like_N"/>
</dbReference>
<gene>
    <name evidence="10" type="ORF">Gxy13693_020_040</name>
</gene>
<evidence type="ECO:0000256" key="7">
    <source>
        <dbReference type="ARBA" id="ARBA00048109"/>
    </source>
</evidence>
<dbReference type="RefSeq" id="WP_048855992.1">
    <property type="nucleotide sequence ID" value="NZ_BANJ01000020.1"/>
</dbReference>
<dbReference type="Proteomes" id="UP000032683">
    <property type="component" value="Unassembled WGS sequence"/>
</dbReference>
<dbReference type="GO" id="GO:0004144">
    <property type="term" value="F:diacylglycerol O-acyltransferase activity"/>
    <property type="evidence" value="ECO:0007669"/>
    <property type="project" value="UniProtKB-EC"/>
</dbReference>